<feature type="region of interest" description="Disordered" evidence="1">
    <location>
        <begin position="35"/>
        <end position="73"/>
    </location>
</feature>
<accession>E6PJC3</accession>
<sequence length="133" mass="14732">MKKHLQELAPLSARALTEPPLAPVGRAMSLDDLNGGDLRSQHVEESLERALPPRTRMIAPAAPRSESPPRTTKMIATPIDGRLRQSVREIRAQYEISESFVVETALRAFLADRSLADVAADLRARGGRLRRSR</sequence>
<evidence type="ECO:0000313" key="2">
    <source>
        <dbReference type="EMBL" id="CBH76565.1"/>
    </source>
</evidence>
<evidence type="ECO:0000256" key="1">
    <source>
        <dbReference type="SAM" id="MobiDB-lite"/>
    </source>
</evidence>
<feature type="compositionally biased region" description="Basic and acidic residues" evidence="1">
    <location>
        <begin position="39"/>
        <end position="48"/>
    </location>
</feature>
<name>E6PJC3_9ZZZZ</name>
<reference evidence="2" key="1">
    <citation type="submission" date="2009-10" db="EMBL/GenBank/DDBJ databases">
        <title>Diversity of trophic interactions inside an arsenic-rich microbial ecosystem.</title>
        <authorList>
            <person name="Bertin P.N."/>
            <person name="Heinrich-Salmeron A."/>
            <person name="Pelletier E."/>
            <person name="Goulhen-Chollet F."/>
            <person name="Arsene-Ploetze F."/>
            <person name="Gallien S."/>
            <person name="Calteau A."/>
            <person name="Vallenet D."/>
            <person name="Casiot C."/>
            <person name="Chane-Woon-Ming B."/>
            <person name="Giloteaux L."/>
            <person name="Barakat M."/>
            <person name="Bonnefoy V."/>
            <person name="Bruneel O."/>
            <person name="Chandler M."/>
            <person name="Cleiss J."/>
            <person name="Duran R."/>
            <person name="Elbaz-Poulichet F."/>
            <person name="Fonknechten N."/>
            <person name="Lauga B."/>
            <person name="Mornico D."/>
            <person name="Ortet P."/>
            <person name="Schaeffer C."/>
            <person name="Siguier P."/>
            <person name="Alexander Thil Smith A."/>
            <person name="Van Dorsselaer A."/>
            <person name="Weissenbach J."/>
            <person name="Medigue C."/>
            <person name="Le Paslier D."/>
        </authorList>
    </citation>
    <scope>NUCLEOTIDE SEQUENCE</scope>
</reference>
<organism evidence="2">
    <name type="scientific">mine drainage metagenome</name>
    <dbReference type="NCBI Taxonomy" id="410659"/>
    <lineage>
        <taxon>unclassified sequences</taxon>
        <taxon>metagenomes</taxon>
        <taxon>ecological metagenomes</taxon>
    </lineage>
</organism>
<proteinExistence type="predicted"/>
<protein>
    <submittedName>
        <fullName evidence="2">Uncharacterized protein</fullName>
    </submittedName>
</protein>
<comment type="caution">
    <text evidence="2">The sequence shown here is derived from an EMBL/GenBank/DDBJ whole genome shotgun (WGS) entry which is preliminary data.</text>
</comment>
<dbReference type="AlphaFoldDB" id="E6PJC3"/>
<dbReference type="EMBL" id="CABL01000020">
    <property type="protein sequence ID" value="CBH76565.1"/>
    <property type="molecule type" value="Genomic_DNA"/>
</dbReference>
<gene>
    <name evidence="2" type="ORF">CARN1_2430</name>
</gene>
<feature type="compositionally biased region" description="Low complexity" evidence="1">
    <location>
        <begin position="59"/>
        <end position="70"/>
    </location>
</feature>